<gene>
    <name evidence="2" type="ORF">GFB56_14655</name>
</gene>
<comment type="caution">
    <text evidence="2">The sequence shown here is derived from an EMBL/GenBank/DDBJ whole genome shotgun (WGS) entry which is preliminary data.</text>
</comment>
<feature type="transmembrane region" description="Helical" evidence="1">
    <location>
        <begin position="50"/>
        <end position="73"/>
    </location>
</feature>
<keyword evidence="1" id="KW-0472">Membrane</keyword>
<feature type="transmembrane region" description="Helical" evidence="1">
    <location>
        <begin position="79"/>
        <end position="97"/>
    </location>
</feature>
<sequence length="110" mass="12641">MPSTTKRLLNKLREMEARRGVERPPSRGLLSPFARGLAEFLQDYRRITSFYAGSFSIVIYCAFASYVGAIVALLFQWPAIYPAAAACLATIILRHWVRNAKKRHDRHYRP</sequence>
<proteinExistence type="predicted"/>
<evidence type="ECO:0000256" key="1">
    <source>
        <dbReference type="SAM" id="Phobius"/>
    </source>
</evidence>
<evidence type="ECO:0000313" key="2">
    <source>
        <dbReference type="EMBL" id="MBM3092050.1"/>
    </source>
</evidence>
<organism evidence="2 3">
    <name type="scientific">Ensifer canadensis</name>
    <dbReference type="NCBI Taxonomy" id="555315"/>
    <lineage>
        <taxon>Bacteria</taxon>
        <taxon>Pseudomonadati</taxon>
        <taxon>Pseudomonadota</taxon>
        <taxon>Alphaproteobacteria</taxon>
        <taxon>Hyphomicrobiales</taxon>
        <taxon>Rhizobiaceae</taxon>
        <taxon>Sinorhizobium/Ensifer group</taxon>
        <taxon>Ensifer</taxon>
    </lineage>
</organism>
<evidence type="ECO:0000313" key="3">
    <source>
        <dbReference type="Proteomes" id="UP000744980"/>
    </source>
</evidence>
<dbReference type="AlphaFoldDB" id="A0AAW4FMR9"/>
<accession>A0AAW4FMR9</accession>
<keyword evidence="1" id="KW-1133">Transmembrane helix</keyword>
<keyword evidence="1" id="KW-0812">Transmembrane</keyword>
<reference evidence="2 3" key="1">
    <citation type="submission" date="2020-01" db="EMBL/GenBank/DDBJ databases">
        <title>Draft genome assembly of Ensifer adhaerens T173.</title>
        <authorList>
            <person name="Craig J.E."/>
            <person name="Stinchcombe J.R."/>
        </authorList>
    </citation>
    <scope>NUCLEOTIDE SEQUENCE [LARGE SCALE GENOMIC DNA]</scope>
    <source>
        <strain evidence="2 3">T173</strain>
    </source>
</reference>
<dbReference type="Proteomes" id="UP000744980">
    <property type="component" value="Unassembled WGS sequence"/>
</dbReference>
<name>A0AAW4FMR9_9HYPH</name>
<dbReference type="RefSeq" id="WP_025427512.1">
    <property type="nucleotide sequence ID" value="NZ_CP083370.1"/>
</dbReference>
<keyword evidence="3" id="KW-1185">Reference proteome</keyword>
<dbReference type="EMBL" id="WXFA01000008">
    <property type="protein sequence ID" value="MBM3092050.1"/>
    <property type="molecule type" value="Genomic_DNA"/>
</dbReference>
<protein>
    <submittedName>
        <fullName evidence="2">Uncharacterized protein</fullName>
    </submittedName>
</protein>